<evidence type="ECO:0000259" key="1">
    <source>
        <dbReference type="Pfam" id="PF25761"/>
    </source>
</evidence>
<dbReference type="OrthoDB" id="2015333at2759"/>
<feature type="non-terminal residue" evidence="2">
    <location>
        <position position="95"/>
    </location>
</feature>
<gene>
    <name evidence="2" type="ORF">M569_12406</name>
</gene>
<name>S8C6K8_9LAMI</name>
<comment type="caution">
    <text evidence="2">The sequence shown here is derived from an EMBL/GenBank/DDBJ whole genome shotgun (WGS) entry which is preliminary data.</text>
</comment>
<sequence>KEKLSDASDSVDLDDESVSELFVATLDCIANSASTAIKRTSEFLGARIVFWDLRDSFLLHLYHDCAERNRFENVLPRFDSILNTVCGLIDDTIRD</sequence>
<dbReference type="PANTHER" id="PTHR31280">
    <property type="entry name" value="PROTEIN UNC-13 HOMOLOG"/>
    <property type="match status" value="1"/>
</dbReference>
<proteinExistence type="predicted"/>
<dbReference type="InterPro" id="IPR008528">
    <property type="entry name" value="unc-13_homologue"/>
</dbReference>
<reference evidence="2 3" key="1">
    <citation type="journal article" date="2013" name="BMC Genomics">
        <title>The miniature genome of a carnivorous plant Genlisea aurea contains a low number of genes and short non-coding sequences.</title>
        <authorList>
            <person name="Leushkin E.V."/>
            <person name="Sutormin R.A."/>
            <person name="Nabieva E.R."/>
            <person name="Penin A.A."/>
            <person name="Kondrashov A.S."/>
            <person name="Logacheva M.D."/>
        </authorList>
    </citation>
    <scope>NUCLEOTIDE SEQUENCE [LARGE SCALE GENOMIC DNA]</scope>
</reference>
<dbReference type="InterPro" id="IPR057984">
    <property type="entry name" value="PATROL1_C"/>
</dbReference>
<evidence type="ECO:0000313" key="2">
    <source>
        <dbReference type="EMBL" id="EPS62384.1"/>
    </source>
</evidence>
<accession>S8C6K8</accession>
<dbReference type="EMBL" id="AUSU01006180">
    <property type="protein sequence ID" value="EPS62384.1"/>
    <property type="molecule type" value="Genomic_DNA"/>
</dbReference>
<keyword evidence="3" id="KW-1185">Reference proteome</keyword>
<dbReference type="AlphaFoldDB" id="S8C6K8"/>
<dbReference type="PANTHER" id="PTHR31280:SF3">
    <property type="entry name" value="DNA TOPOISOMERASE 4 SUBUNIT B (DUF810)"/>
    <property type="match status" value="1"/>
</dbReference>
<feature type="non-terminal residue" evidence="2">
    <location>
        <position position="1"/>
    </location>
</feature>
<evidence type="ECO:0000313" key="3">
    <source>
        <dbReference type="Proteomes" id="UP000015453"/>
    </source>
</evidence>
<organism evidence="2 3">
    <name type="scientific">Genlisea aurea</name>
    <dbReference type="NCBI Taxonomy" id="192259"/>
    <lineage>
        <taxon>Eukaryota</taxon>
        <taxon>Viridiplantae</taxon>
        <taxon>Streptophyta</taxon>
        <taxon>Embryophyta</taxon>
        <taxon>Tracheophyta</taxon>
        <taxon>Spermatophyta</taxon>
        <taxon>Magnoliopsida</taxon>
        <taxon>eudicotyledons</taxon>
        <taxon>Gunneridae</taxon>
        <taxon>Pentapetalae</taxon>
        <taxon>asterids</taxon>
        <taxon>lamiids</taxon>
        <taxon>Lamiales</taxon>
        <taxon>Lentibulariaceae</taxon>
        <taxon>Genlisea</taxon>
    </lineage>
</organism>
<dbReference type="Proteomes" id="UP000015453">
    <property type="component" value="Unassembled WGS sequence"/>
</dbReference>
<dbReference type="Pfam" id="PF25761">
    <property type="entry name" value="TPR_PATROL1"/>
    <property type="match status" value="1"/>
</dbReference>
<protein>
    <recommendedName>
        <fullName evidence="1">PATROL1-like C-terminal domain-containing protein</fullName>
    </recommendedName>
</protein>
<feature type="domain" description="PATROL1-like C-terminal" evidence="1">
    <location>
        <begin position="22"/>
        <end position="94"/>
    </location>
</feature>